<keyword evidence="4" id="KW-1185">Reference proteome</keyword>
<accession>A0A5D0RMZ1</accession>
<dbReference type="EMBL" id="VSIY01000004">
    <property type="protein sequence ID" value="TYB81944.1"/>
    <property type="molecule type" value="Genomic_DNA"/>
</dbReference>
<dbReference type="GO" id="GO:0000271">
    <property type="term" value="P:polysaccharide biosynthetic process"/>
    <property type="evidence" value="ECO:0007669"/>
    <property type="project" value="InterPro"/>
</dbReference>
<dbReference type="RefSeq" id="WP_148376529.1">
    <property type="nucleotide sequence ID" value="NZ_VSIY01000004.1"/>
</dbReference>
<evidence type="ECO:0000256" key="1">
    <source>
        <dbReference type="SAM" id="MobiDB-lite"/>
    </source>
</evidence>
<dbReference type="Gene3D" id="3.40.50.300">
    <property type="entry name" value="P-loop containing nucleotide triphosphate hydrolases"/>
    <property type="match status" value="1"/>
</dbReference>
<dbReference type="GO" id="GO:0015774">
    <property type="term" value="P:polysaccharide transport"/>
    <property type="evidence" value="ECO:0007669"/>
    <property type="project" value="InterPro"/>
</dbReference>
<feature type="domain" description="Glycosyltransferase 2-like" evidence="2">
    <location>
        <begin position="390"/>
        <end position="501"/>
    </location>
</feature>
<reference evidence="3 4" key="1">
    <citation type="submission" date="2019-08" db="EMBL/GenBank/DDBJ databases">
        <title>Identification of a novel species of the genus Boseongicola.</title>
        <authorList>
            <person name="Zhang X.-Q."/>
        </authorList>
    </citation>
    <scope>NUCLEOTIDE SEQUENCE [LARGE SCALE GENOMIC DNA]</scope>
    <source>
        <strain evidence="3 4">HY14</strain>
    </source>
</reference>
<dbReference type="CDD" id="cd00761">
    <property type="entry name" value="Glyco_tranf_GTA_type"/>
    <property type="match status" value="1"/>
</dbReference>
<feature type="compositionally biased region" description="Polar residues" evidence="1">
    <location>
        <begin position="1210"/>
        <end position="1223"/>
    </location>
</feature>
<dbReference type="AlphaFoldDB" id="A0A5D0RMZ1"/>
<dbReference type="InterPro" id="IPR029044">
    <property type="entry name" value="Nucleotide-diphossugar_trans"/>
</dbReference>
<dbReference type="PANTHER" id="PTHR22916">
    <property type="entry name" value="GLYCOSYLTRANSFERASE"/>
    <property type="match status" value="1"/>
</dbReference>
<evidence type="ECO:0000313" key="4">
    <source>
        <dbReference type="Proteomes" id="UP000322080"/>
    </source>
</evidence>
<organism evidence="3 4">
    <name type="scientific">Maritimibacter fusiformis</name>
    <dbReference type="NCBI Taxonomy" id="2603819"/>
    <lineage>
        <taxon>Bacteria</taxon>
        <taxon>Pseudomonadati</taxon>
        <taxon>Pseudomonadota</taxon>
        <taxon>Alphaproteobacteria</taxon>
        <taxon>Rhodobacterales</taxon>
        <taxon>Roseobacteraceae</taxon>
        <taxon>Maritimibacter</taxon>
    </lineage>
</organism>
<dbReference type="InterPro" id="IPR001173">
    <property type="entry name" value="Glyco_trans_2-like"/>
</dbReference>
<keyword evidence="3" id="KW-0808">Transferase</keyword>
<evidence type="ECO:0000313" key="3">
    <source>
        <dbReference type="EMBL" id="TYB81944.1"/>
    </source>
</evidence>
<dbReference type="Gene3D" id="3.90.550.10">
    <property type="entry name" value="Spore Coat Polysaccharide Biosynthesis Protein SpsA, Chain A"/>
    <property type="match status" value="1"/>
</dbReference>
<evidence type="ECO:0000259" key="2">
    <source>
        <dbReference type="Pfam" id="PF00535"/>
    </source>
</evidence>
<name>A0A5D0RMZ1_9RHOB</name>
<dbReference type="Pfam" id="PF05159">
    <property type="entry name" value="Capsule_synth"/>
    <property type="match status" value="1"/>
</dbReference>
<protein>
    <submittedName>
        <fullName evidence="3">Glycosyltransferase</fullName>
    </submittedName>
</protein>
<gene>
    <name evidence="3" type="ORF">FVF75_04175</name>
</gene>
<dbReference type="Proteomes" id="UP000322080">
    <property type="component" value="Unassembled WGS sequence"/>
</dbReference>
<dbReference type="GO" id="GO:0016758">
    <property type="term" value="F:hexosyltransferase activity"/>
    <property type="evidence" value="ECO:0007669"/>
    <property type="project" value="UniProtKB-ARBA"/>
</dbReference>
<dbReference type="SUPFAM" id="SSF52540">
    <property type="entry name" value="P-loop containing nucleoside triphosphate hydrolases"/>
    <property type="match status" value="1"/>
</dbReference>
<dbReference type="Pfam" id="PF00535">
    <property type="entry name" value="Glycos_transf_2"/>
    <property type="match status" value="1"/>
</dbReference>
<dbReference type="InterPro" id="IPR007833">
    <property type="entry name" value="Capsule_polysaccharide_synth"/>
</dbReference>
<comment type="caution">
    <text evidence="3">The sequence shown here is derived from an EMBL/GenBank/DDBJ whole genome shotgun (WGS) entry which is preliminary data.</text>
</comment>
<dbReference type="PANTHER" id="PTHR22916:SF3">
    <property type="entry name" value="UDP-GLCNAC:BETAGAL BETA-1,3-N-ACETYLGLUCOSAMINYLTRANSFERASE-LIKE PROTEIN 1"/>
    <property type="match status" value="1"/>
</dbReference>
<feature type="region of interest" description="Disordered" evidence="1">
    <location>
        <begin position="1204"/>
        <end position="1233"/>
    </location>
</feature>
<dbReference type="SUPFAM" id="SSF53448">
    <property type="entry name" value="Nucleotide-diphospho-sugar transferases"/>
    <property type="match status" value="1"/>
</dbReference>
<dbReference type="InterPro" id="IPR027417">
    <property type="entry name" value="P-loop_NTPase"/>
</dbReference>
<dbReference type="CDD" id="cd16440">
    <property type="entry name" value="beta_Kdo_transferase_KpsC_1"/>
    <property type="match status" value="1"/>
</dbReference>
<sequence>MKDHATIHRRFSAHLGTADHAPARDIRQYVLSLRSRKVGFGLIAPTLDTRFGANLRRLFPNARPVDAPDFAASEVFFATGTQFPDPAHSHKGGARLFANLPEGREVIFFEPAFLATTHNWARGFRDDDPAKACLGYVYDDLGYYFMADRPNRLTGWLNGDTDLTGAETKRARALIDRIATRRISKYNDQPMRAPAMTQGYPRRVLVVDQAYADASTVHGKVGEAEFERMLIAALTENPEAEVLVKTHPDTATGGAGRTGFYTHLESTGRVRVLKDPVNPFALFEHVDTVYVGTSQMGLEALFAGLRVVCFGAPFYAGWGLTDDRQPVPHRQRARSLEELFHAFYVWYSIYHVPGCDVPSRVEDALDFIEAQRPVTLPVTRAEADAPPKVSVIIPVHGVAGFLDQCLASVQRQSLREIEIIPVNDASPDGSQAIIDRRAADDPRIRPMVLRDNVGQGFARNAGLAAARGDFVWFLDGDDWLDNPDLLRRVHDLACAEGSDMVRAKKAFEALCDETGAVTGRRPDATERFFDTPVARTTFEDSPDLLHNRHHWTWLYRRAFLDDNDIRFVTPQWEERAFLTRALVRAKVISISTVPGPAYRVRPGSTARRHKTARDFDHMLTNFTHSAEALIEVGAHRRDDPLRHHLAYTATQFLHHMFVGPAWRQQRGTPDRVVFLNTARALLLRCDVRPRDVVTAAPNLPEPLVEAGAYPLLAAAIRAGRADLVDVAIDAAPVPQDVVYETALTVPASPDEADLQAALNTYARNERIRRVAPRRLQPRRKPRIVVHIGTTKTGTTFLQNLMEQNRPALLRAGVWYPEVGLFWQAGRPHKQAGHSEFTPAAVHGRPALRDHIEAGLAHMRGRIHTIVLSSEAFFLHDRAPEIASYLEGYEVEMVVYLRRQDEWANAQYCEFVAGGAIGRVDAPIGDWLDEARTRARLDYRRVLTAWAERIGHENLHVRVYEPEQMIAGDLVADFAATTGLGILTDLPRPDRAEANGARLAGPHVELIRSYNARPFPNRAAYFRFIEEATEALASYRADQGLAMPKPWVMPPATAAQVMADMAEANAGIARDYLGREDGVLFRQPPRMPEDTTLTADEISIVAECYGRHAPPPEPRAAPEPTGARSAAYGLFGWRLWLLTPLIALAYARLVNAEDLADFLRAPATHAHRYWRASHPRLTRWLYPGPRAGPVRRVWRLPLRIPRGVRPADTGAMTTPAHTQPTTRPSARLSRRGAL</sequence>
<proteinExistence type="predicted"/>